<sequence length="380" mass="41118">MQPQNFYDFRALAQRRLPKGLFEYIDRGTENEVALRALRDSLDAIQIVPQALTGHGARDFTTNIMGKELALPLIVAPTALAGLVSHNGEVKLGRAAMKAGIPVCVSTQSITAVEDIRAGASDADIWFQLYMWRDRKLTRELLDRVWASGVTTLVLTADTPVGPNREYNTRNGFAMPMTPTFRAGLDIALHPGWLFGVILAYLRTTGMPTYGHYPKEHQVAITGAPSSEAVALEERLNWDDFVALRQQWRGELVIKGLLSVADALLAQKLGADAIVVSTHGGRNLDSAPTTARVLPDIADAVGEKLTVLADSGVQRGSDVLKYVGLGAKAVMAGRLPLWGLATGGETGADAIFAMIKREMDVTMAMLGLEKPSEIAPHIIR</sequence>
<dbReference type="InterPro" id="IPR037396">
    <property type="entry name" value="FMN_HAD"/>
</dbReference>
<dbReference type="PANTHER" id="PTHR10578:SF107">
    <property type="entry name" value="2-HYDROXYACID OXIDASE 1"/>
    <property type="match status" value="1"/>
</dbReference>
<dbReference type="PROSITE" id="PS51349">
    <property type="entry name" value="FMN_HYDROXY_ACID_DH_2"/>
    <property type="match status" value="1"/>
</dbReference>
<feature type="domain" description="FMN hydroxy acid dehydrogenase" evidence="6">
    <location>
        <begin position="1"/>
        <end position="380"/>
    </location>
</feature>
<dbReference type="SUPFAM" id="SSF51395">
    <property type="entry name" value="FMN-linked oxidoreductases"/>
    <property type="match status" value="1"/>
</dbReference>
<comment type="caution">
    <text evidence="7">The sequence shown here is derived from an EMBL/GenBank/DDBJ whole genome shotgun (WGS) entry which is preliminary data.</text>
</comment>
<dbReference type="InterPro" id="IPR000262">
    <property type="entry name" value="FMN-dep_DH"/>
</dbReference>
<evidence type="ECO:0000256" key="1">
    <source>
        <dbReference type="ARBA" id="ARBA00001917"/>
    </source>
</evidence>
<evidence type="ECO:0000313" key="8">
    <source>
        <dbReference type="Proteomes" id="UP001297272"/>
    </source>
</evidence>
<organism evidence="7 8">
    <name type="scientific">Tianweitania aestuarii</name>
    <dbReference type="NCBI Taxonomy" id="2814886"/>
    <lineage>
        <taxon>Bacteria</taxon>
        <taxon>Pseudomonadati</taxon>
        <taxon>Pseudomonadota</taxon>
        <taxon>Alphaproteobacteria</taxon>
        <taxon>Hyphomicrobiales</taxon>
        <taxon>Phyllobacteriaceae</taxon>
        <taxon>Tianweitania</taxon>
    </lineage>
</organism>
<accession>A0ABS5RZH9</accession>
<dbReference type="RefSeq" id="WP_213985838.1">
    <property type="nucleotide sequence ID" value="NZ_JAFMNX010000004.1"/>
</dbReference>
<keyword evidence="2" id="KW-0285">Flavoprotein</keyword>
<evidence type="ECO:0000256" key="4">
    <source>
        <dbReference type="ARBA" id="ARBA00023002"/>
    </source>
</evidence>
<evidence type="ECO:0000313" key="7">
    <source>
        <dbReference type="EMBL" id="MBS9722195.1"/>
    </source>
</evidence>
<comment type="cofactor">
    <cofactor evidence="1">
        <name>FMN</name>
        <dbReference type="ChEBI" id="CHEBI:58210"/>
    </cofactor>
</comment>
<reference evidence="7 8" key="1">
    <citation type="submission" date="2021-03" db="EMBL/GenBank/DDBJ databases">
        <title>Tianweitania aestuarii sp. nov., isolated from a tidal flat.</title>
        <authorList>
            <person name="Park S."/>
            <person name="Yoon J.-H."/>
        </authorList>
    </citation>
    <scope>NUCLEOTIDE SEQUENCE [LARGE SCALE GENOMIC DNA]</scope>
    <source>
        <strain evidence="7 8">BSSL-BM11</strain>
    </source>
</reference>
<evidence type="ECO:0000259" key="6">
    <source>
        <dbReference type="PROSITE" id="PS51349"/>
    </source>
</evidence>
<dbReference type="CDD" id="cd02809">
    <property type="entry name" value="alpha_hydroxyacid_oxid_FMN"/>
    <property type="match status" value="1"/>
</dbReference>
<evidence type="ECO:0000256" key="5">
    <source>
        <dbReference type="ARBA" id="ARBA00024042"/>
    </source>
</evidence>
<keyword evidence="4" id="KW-0560">Oxidoreductase</keyword>
<dbReference type="Proteomes" id="UP001297272">
    <property type="component" value="Unassembled WGS sequence"/>
</dbReference>
<dbReference type="PIRSF" id="PIRSF000138">
    <property type="entry name" value="Al-hdrx_acd_dh"/>
    <property type="match status" value="1"/>
</dbReference>
<protein>
    <submittedName>
        <fullName evidence="7">Alpha-hydroxy-acid oxidizing protein</fullName>
    </submittedName>
</protein>
<dbReference type="InterPro" id="IPR013785">
    <property type="entry name" value="Aldolase_TIM"/>
</dbReference>
<comment type="similarity">
    <text evidence="5">Belongs to the FMN-dependent alpha-hydroxy acid dehydrogenase family.</text>
</comment>
<dbReference type="EMBL" id="JAFMNX010000004">
    <property type="protein sequence ID" value="MBS9722195.1"/>
    <property type="molecule type" value="Genomic_DNA"/>
</dbReference>
<name>A0ABS5RZH9_9HYPH</name>
<dbReference type="PANTHER" id="PTHR10578">
    <property type="entry name" value="S -2-HYDROXY-ACID OXIDASE-RELATED"/>
    <property type="match status" value="1"/>
</dbReference>
<evidence type="ECO:0000256" key="3">
    <source>
        <dbReference type="ARBA" id="ARBA00022643"/>
    </source>
</evidence>
<proteinExistence type="inferred from homology"/>
<gene>
    <name evidence="7" type="ORF">JYU29_15990</name>
</gene>
<evidence type="ECO:0000256" key="2">
    <source>
        <dbReference type="ARBA" id="ARBA00022630"/>
    </source>
</evidence>
<keyword evidence="8" id="KW-1185">Reference proteome</keyword>
<dbReference type="Gene3D" id="3.20.20.70">
    <property type="entry name" value="Aldolase class I"/>
    <property type="match status" value="1"/>
</dbReference>
<dbReference type="Pfam" id="PF01070">
    <property type="entry name" value="FMN_dh"/>
    <property type="match status" value="1"/>
</dbReference>
<dbReference type="InterPro" id="IPR012133">
    <property type="entry name" value="Alpha-hydoxy_acid_DH_FMN"/>
</dbReference>
<keyword evidence="3" id="KW-0288">FMN</keyword>